<dbReference type="PANTHER" id="PTHR20919:SF0">
    <property type="entry name" value="HOMOSERINE O-SUCCINYLTRANSFERASE"/>
    <property type="match status" value="1"/>
</dbReference>
<evidence type="ECO:0000313" key="7">
    <source>
        <dbReference type="Proteomes" id="UP001257914"/>
    </source>
</evidence>
<dbReference type="InterPro" id="IPR029062">
    <property type="entry name" value="Class_I_gatase-like"/>
</dbReference>
<name>A0ABU3R349_9GAMM</name>
<dbReference type="PIRSF" id="PIRSF000450">
    <property type="entry name" value="H_ser_succinyltr"/>
    <property type="match status" value="1"/>
</dbReference>
<feature type="active site" description="Acyl-thioester intermediate" evidence="5">
    <location>
        <position position="141"/>
    </location>
</feature>
<comment type="function">
    <text evidence="5">Transfers a succinyl group from succinyl-CoA to L-homoserine, forming succinyl-L-homoserine.</text>
</comment>
<accession>A0ABU3R349</accession>
<organism evidence="6 7">
    <name type="scientific">Psychrosphaera aquimarina</name>
    <dbReference type="NCBI Taxonomy" id="2044854"/>
    <lineage>
        <taxon>Bacteria</taxon>
        <taxon>Pseudomonadati</taxon>
        <taxon>Pseudomonadota</taxon>
        <taxon>Gammaproteobacteria</taxon>
        <taxon>Alteromonadales</taxon>
        <taxon>Pseudoalteromonadaceae</taxon>
        <taxon>Psychrosphaera</taxon>
    </lineage>
</organism>
<evidence type="ECO:0000256" key="5">
    <source>
        <dbReference type="HAMAP-Rule" id="MF_00295"/>
    </source>
</evidence>
<gene>
    <name evidence="6" type="primary">metA</name>
    <name evidence="5" type="synonym">metAS</name>
    <name evidence="6" type="ORF">RT723_13040</name>
</gene>
<keyword evidence="1 5" id="KW-0963">Cytoplasm</keyword>
<evidence type="ECO:0000256" key="1">
    <source>
        <dbReference type="ARBA" id="ARBA00022490"/>
    </source>
</evidence>
<dbReference type="GO" id="GO:0008899">
    <property type="term" value="F:homoserine O-succinyltransferase activity"/>
    <property type="evidence" value="ECO:0007669"/>
    <property type="project" value="UniProtKB-EC"/>
</dbReference>
<sequence>MPIRVPDKLPAIDALKQENIYVMPAHRADTQDIRPMQVAVLNLMPDKITTEVQLVRLLSNSPLQIDIELVRLEHQTKTTSEAHLDNFYRYFSDIKDKNYDGLIITGAPLGLKDYEDITYWPQLKEVLDWADRHVTSTLFLCWAAHAAIYYHYGIKHDIRDTKLSGVYKHTKWESKAPIMRGFDDIFYVPHSRYGEVPINKLNKEADLITISGSNEVGAYLMQNKSGTRVFITGHPEYDRLTLHDEYTRDVDADLNPDIPVNYYPDNDPKLAPQKLWQAHGYLLFSNWLNYYVYQTTPYNLSQVSENIRTDNFAE</sequence>
<proteinExistence type="inferred from homology"/>
<dbReference type="HAMAP" id="MF_00295">
    <property type="entry name" value="MetA_acyltransf"/>
    <property type="match status" value="1"/>
</dbReference>
<keyword evidence="7" id="KW-1185">Reference proteome</keyword>
<evidence type="ECO:0000256" key="2">
    <source>
        <dbReference type="ARBA" id="ARBA00022605"/>
    </source>
</evidence>
<feature type="site" description="Important for substrate specificity" evidence="5">
    <location>
        <position position="191"/>
    </location>
</feature>
<dbReference type="Gene3D" id="3.40.50.880">
    <property type="match status" value="1"/>
</dbReference>
<dbReference type="SUPFAM" id="SSF52317">
    <property type="entry name" value="Class I glutamine amidotransferase-like"/>
    <property type="match status" value="1"/>
</dbReference>
<protein>
    <recommendedName>
        <fullName evidence="5">Homoserine O-succinyltransferase</fullName>
        <shortName evidence="5">HST</shortName>
        <ecNumber evidence="5">2.3.1.46</ecNumber>
    </recommendedName>
    <alternativeName>
        <fullName evidence="5">Homoserine transsuccinylase</fullName>
        <shortName evidence="5">HTS</shortName>
    </alternativeName>
</protein>
<dbReference type="Pfam" id="PF04204">
    <property type="entry name" value="HTS"/>
    <property type="match status" value="1"/>
</dbReference>
<comment type="subcellular location">
    <subcellularLocation>
        <location evidence="5">Cytoplasm</location>
    </subcellularLocation>
</comment>
<dbReference type="PANTHER" id="PTHR20919">
    <property type="entry name" value="HOMOSERINE O-SUCCINYLTRANSFERASE"/>
    <property type="match status" value="1"/>
</dbReference>
<dbReference type="InterPro" id="IPR033752">
    <property type="entry name" value="MetA_family"/>
</dbReference>
<feature type="site" description="Important for acyl-CoA specificity" evidence="5">
    <location>
        <position position="110"/>
    </location>
</feature>
<feature type="binding site" evidence="5">
    <location>
        <position position="248"/>
    </location>
    <ligand>
        <name>substrate</name>
    </ligand>
</feature>
<keyword evidence="5" id="KW-0486">Methionine biosynthesis</keyword>
<dbReference type="EMBL" id="JAWCUA010000010">
    <property type="protein sequence ID" value="MDU0113907.1"/>
    <property type="molecule type" value="Genomic_DNA"/>
</dbReference>
<keyword evidence="2 5" id="KW-0028">Amino-acid biosynthesis</keyword>
<keyword evidence="3 5" id="KW-0808">Transferase</keyword>
<feature type="binding site" evidence="5">
    <location>
        <position position="162"/>
    </location>
    <ligand>
        <name>substrate</name>
    </ligand>
</feature>
<keyword evidence="4 5" id="KW-0012">Acyltransferase</keyword>
<feature type="binding site" evidence="5">
    <location>
        <position position="191"/>
    </location>
    <ligand>
        <name>substrate</name>
    </ligand>
</feature>
<comment type="pathway">
    <text evidence="5">Amino-acid biosynthesis; L-methionine biosynthesis via de novo pathway; O-succinyl-L-homoserine from L-homoserine: step 1/1.</text>
</comment>
<comment type="catalytic activity">
    <reaction evidence="5">
        <text>L-homoserine + succinyl-CoA = O-succinyl-L-homoserine + CoA</text>
        <dbReference type="Rhea" id="RHEA:22008"/>
        <dbReference type="ChEBI" id="CHEBI:57287"/>
        <dbReference type="ChEBI" id="CHEBI:57292"/>
        <dbReference type="ChEBI" id="CHEBI:57476"/>
        <dbReference type="ChEBI" id="CHEBI:57661"/>
        <dbReference type="EC" id="2.3.1.46"/>
    </reaction>
</comment>
<dbReference type="CDD" id="cd03131">
    <property type="entry name" value="GATase1_HTS"/>
    <property type="match status" value="1"/>
</dbReference>
<evidence type="ECO:0000256" key="3">
    <source>
        <dbReference type="ARBA" id="ARBA00022679"/>
    </source>
</evidence>
<evidence type="ECO:0000256" key="4">
    <source>
        <dbReference type="ARBA" id="ARBA00023315"/>
    </source>
</evidence>
<feature type="active site" description="Proton acceptor" evidence="5">
    <location>
        <position position="234"/>
    </location>
</feature>
<evidence type="ECO:0000313" key="6">
    <source>
        <dbReference type="EMBL" id="MDU0113907.1"/>
    </source>
</evidence>
<comment type="similarity">
    <text evidence="5">Belongs to the MetA family.</text>
</comment>
<comment type="caution">
    <text evidence="6">The sequence shown here is derived from an EMBL/GenBank/DDBJ whole genome shotgun (WGS) entry which is preliminary data.</text>
</comment>
<dbReference type="InterPro" id="IPR005697">
    <property type="entry name" value="HST_MetA"/>
</dbReference>
<dbReference type="EC" id="2.3.1.46" evidence="5"/>
<comment type="caution">
    <text evidence="5">Lacks conserved residue(s) required for the propagation of feature annotation.</text>
</comment>
<dbReference type="NCBIfam" id="TIGR01001">
    <property type="entry name" value="metA"/>
    <property type="match status" value="1"/>
</dbReference>
<reference evidence="6 7" key="1">
    <citation type="submission" date="2023-10" db="EMBL/GenBank/DDBJ databases">
        <title>Psychrosphaera aquimaarina strain SW33 isolated from seawater.</title>
        <authorList>
            <person name="Bayburt H."/>
            <person name="Kim J.M."/>
            <person name="Choi B.J."/>
            <person name="Jeon C.O."/>
        </authorList>
    </citation>
    <scope>NUCLEOTIDE SEQUENCE [LARGE SCALE GENOMIC DNA]</scope>
    <source>
        <strain evidence="6 7">KCTC 52743</strain>
    </source>
</reference>
<dbReference type="Proteomes" id="UP001257914">
    <property type="component" value="Unassembled WGS sequence"/>
</dbReference>
<feature type="active site" evidence="5">
    <location>
        <position position="236"/>
    </location>
</feature>
<dbReference type="RefSeq" id="WP_315947493.1">
    <property type="nucleotide sequence ID" value="NZ_JAWCUA010000010.1"/>
</dbReference>